<accession>A0AAW1QZ26</accession>
<name>A0AAW1QZ26_9CHLO</name>
<dbReference type="Proteomes" id="UP001445335">
    <property type="component" value="Unassembled WGS sequence"/>
</dbReference>
<keyword evidence="2" id="KW-1185">Reference proteome</keyword>
<comment type="caution">
    <text evidence="1">The sequence shown here is derived from an EMBL/GenBank/DDBJ whole genome shotgun (WGS) entry which is preliminary data.</text>
</comment>
<dbReference type="SUPFAM" id="SSF103511">
    <property type="entry name" value="Chlorophyll a-b binding protein"/>
    <property type="match status" value="1"/>
</dbReference>
<dbReference type="AlphaFoldDB" id="A0AAW1QZ26"/>
<evidence type="ECO:0000313" key="2">
    <source>
        <dbReference type="Proteomes" id="UP001445335"/>
    </source>
</evidence>
<dbReference type="Gene3D" id="1.10.3460.10">
    <property type="entry name" value="Chlorophyll a/b binding protein domain"/>
    <property type="match status" value="1"/>
</dbReference>
<dbReference type="EMBL" id="JALJOU010000061">
    <property type="protein sequence ID" value="KAK9826860.1"/>
    <property type="molecule type" value="Genomic_DNA"/>
</dbReference>
<gene>
    <name evidence="1" type="ORF">WJX81_001059</name>
</gene>
<protein>
    <submittedName>
        <fullName evidence="1">Uncharacterized protein</fullName>
    </submittedName>
</protein>
<reference evidence="1 2" key="1">
    <citation type="journal article" date="2024" name="Nat. Commun.">
        <title>Phylogenomics reveals the evolutionary origins of lichenization in chlorophyte algae.</title>
        <authorList>
            <person name="Puginier C."/>
            <person name="Libourel C."/>
            <person name="Otte J."/>
            <person name="Skaloud P."/>
            <person name="Haon M."/>
            <person name="Grisel S."/>
            <person name="Petersen M."/>
            <person name="Berrin J.G."/>
            <person name="Delaux P.M."/>
            <person name="Dal Grande F."/>
            <person name="Keller J."/>
        </authorList>
    </citation>
    <scope>NUCLEOTIDE SEQUENCE [LARGE SCALE GENOMIC DNA]</scope>
    <source>
        <strain evidence="1 2">SAG 245.80</strain>
    </source>
</reference>
<sequence>MARCSSKVTLATPGKFFGISGLGFTKANELFVGRLAQLGFAASLIGKGLTGKGILGQIGLETGIPIRSGKFVEED</sequence>
<proteinExistence type="predicted"/>
<evidence type="ECO:0000313" key="1">
    <source>
        <dbReference type="EMBL" id="KAK9826860.1"/>
    </source>
</evidence>
<organism evidence="1 2">
    <name type="scientific">Elliptochloris bilobata</name>
    <dbReference type="NCBI Taxonomy" id="381761"/>
    <lineage>
        <taxon>Eukaryota</taxon>
        <taxon>Viridiplantae</taxon>
        <taxon>Chlorophyta</taxon>
        <taxon>core chlorophytes</taxon>
        <taxon>Trebouxiophyceae</taxon>
        <taxon>Trebouxiophyceae incertae sedis</taxon>
        <taxon>Elliptochloris clade</taxon>
        <taxon>Elliptochloris</taxon>
    </lineage>
</organism>